<dbReference type="RefSeq" id="WP_264790859.1">
    <property type="nucleotide sequence ID" value="NZ_AP026867.1"/>
</dbReference>
<keyword evidence="2" id="KW-1185">Reference proteome</keyword>
<accession>A0A915VK29</accession>
<evidence type="ECO:0000313" key="2">
    <source>
        <dbReference type="Proteomes" id="UP001060919"/>
    </source>
</evidence>
<gene>
    <name evidence="1" type="ORF">AsAng_0001660</name>
</gene>
<evidence type="ECO:0000313" key="1">
    <source>
        <dbReference type="EMBL" id="BDS09468.1"/>
    </source>
</evidence>
<proteinExistence type="predicted"/>
<dbReference type="KEGG" id="aup:AsAng_0001660"/>
<protein>
    <submittedName>
        <fullName evidence="1">Uncharacterized protein</fullName>
    </submittedName>
</protein>
<dbReference type="Proteomes" id="UP001060919">
    <property type="component" value="Chromosome"/>
</dbReference>
<name>A0A915VK29_9BACT</name>
<dbReference type="EMBL" id="AP026867">
    <property type="protein sequence ID" value="BDS09468.1"/>
    <property type="molecule type" value="Genomic_DNA"/>
</dbReference>
<sequence>MNNQFYWVIIFSLIFLNKSKATHLMGGDLTYACLGSNQYELTLTIYRDCNGINLGTVQVIYQNDDCGATSSHYMMLVHSEEITPVCANAQASACNGGGGAYGIEKFVYQKTVTLNPSCSNVNFYWSLCCRSSAINTLGSPGSESMYIHTSIPDVSMCNSSPTFLNDPVPFVGGGQPVYYNDGAIDGDGDDLIFSLVNCKSDATNAVVYASGFSGTSPLSTVSGITIDTTTGALSFTPNQVQVGVLCILVEEYRNGLKIGEIVRDIQFTVLTSVNDNPVLTGIDSSNLFLVNLKAGTNVCFDVFSNDPNTSQSVSMRWNGAISGGIFAVDSSGQFPKGTFCWTPTINDIGHNVFTVTVFDDNCPLLGINTYTFSLFVSIDTITSVTAGNWSDAGTWDCNCIPALSQNIVVQHNVVLGTNFTVVEGAFMTVKIGDSLSILDGYELRLEGDFNNYGKVEGKLVVGGANVQLVRLGELDQVEIDNPTNVLVADNCIINEKIVLSSGNFNSNGYDVVLKSDSNGSALVEDNGGLFVGPLVVQRYLFNTIGHHFISSPFSDATINELADDFSLMLNTTYPRIYYYDETNTSNDLFDGWLSPTSLTHMMGQGEGFSCYFMAGSGITLDMKGTINTGPIHVLLKTSPSSSTVDESFCPPEGWNLVGNPYPSPLNFDLLMQATSGAVEKAFYIWDPVSKTYLSYVNGIGSPSDLGAIIPSMQGFWVKANSNTFLSFDNSMRVTNPNDTSNTFLKSVNANNPIFRLEMDGQGRNTEIVACFRANTTTGFDSNFDAFFIPSGYSNSIDFAFATEDGPLRISSIPPAQSFPVTIPLQSKVTNTGTYTISMTEFTNFSSNDQLILEDVALGVSHVLNNGPYTFIAAPNDSLYRFILRVGPPTFNALNSIKNSSELNVYKCNNALCLSFEETNTTTTGLSIYNHLGQLMQTLALGVGQKEYRLDQVNLPSPNLYFVRLESTNEQITKAITW</sequence>
<reference evidence="1" key="1">
    <citation type="submission" date="2022-09" db="EMBL/GenBank/DDBJ databases">
        <title>Aureispira anguillicida sp. nov., isolated from Leptocephalus of Japanese eel Anguilla japonica.</title>
        <authorList>
            <person name="Yuasa K."/>
            <person name="Mekata T."/>
            <person name="Ikunari K."/>
        </authorList>
    </citation>
    <scope>NUCLEOTIDE SEQUENCE</scope>
    <source>
        <strain evidence="1">EL160426</strain>
    </source>
</reference>
<dbReference type="AlphaFoldDB" id="A0A915VK29"/>
<organism evidence="1 2">
    <name type="scientific">Aureispira anguillae</name>
    <dbReference type="NCBI Taxonomy" id="2864201"/>
    <lineage>
        <taxon>Bacteria</taxon>
        <taxon>Pseudomonadati</taxon>
        <taxon>Bacteroidota</taxon>
        <taxon>Saprospiria</taxon>
        <taxon>Saprospirales</taxon>
        <taxon>Saprospiraceae</taxon>
        <taxon>Aureispira</taxon>
    </lineage>
</organism>